<gene>
    <name evidence="2" type="ORF">ZNDK_0095</name>
</gene>
<organism evidence="2 3">
    <name type="scientific">Candidatus Desulfovibrio kirbyi</name>
    <dbReference type="NCBI Taxonomy" id="2696086"/>
    <lineage>
        <taxon>Bacteria</taxon>
        <taxon>Pseudomonadati</taxon>
        <taxon>Thermodesulfobacteriota</taxon>
        <taxon>Desulfovibrionia</taxon>
        <taxon>Desulfovibrionales</taxon>
        <taxon>Desulfovibrionaceae</taxon>
        <taxon>Desulfovibrio</taxon>
    </lineage>
</organism>
<dbReference type="GO" id="GO:0090529">
    <property type="term" value="P:cell septum assembly"/>
    <property type="evidence" value="ECO:0007669"/>
    <property type="project" value="InterPro"/>
</dbReference>
<name>A0A6L2R4F1_9BACT</name>
<evidence type="ECO:0000313" key="3">
    <source>
        <dbReference type="Proteomes" id="UP000505077"/>
    </source>
</evidence>
<dbReference type="Proteomes" id="UP000505077">
    <property type="component" value="Unassembled WGS sequence"/>
</dbReference>
<comment type="caution">
    <text evidence="2">The sequence shown here is derived from an EMBL/GenBank/DDBJ whole genome shotgun (WGS) entry which is preliminary data.</text>
</comment>
<sequence>MENLEQLESHITAFLEKFDRIKAENVRFRVDISVATAEKSKLEEENRKLRDSLAGEESKRNEAVKRIDALLRKVQEHDSVE</sequence>
<dbReference type="GO" id="GO:0043093">
    <property type="term" value="P:FtsZ-dependent cytokinesis"/>
    <property type="evidence" value="ECO:0007669"/>
    <property type="project" value="InterPro"/>
</dbReference>
<dbReference type="EMBL" id="BLLL01000001">
    <property type="protein sequence ID" value="GFH62324.1"/>
    <property type="molecule type" value="Genomic_DNA"/>
</dbReference>
<evidence type="ECO:0008006" key="4">
    <source>
        <dbReference type="Google" id="ProtNLM"/>
    </source>
</evidence>
<evidence type="ECO:0000313" key="2">
    <source>
        <dbReference type="EMBL" id="GFH62324.1"/>
    </source>
</evidence>
<proteinExistence type="predicted"/>
<dbReference type="AlphaFoldDB" id="A0A6L2R4F1"/>
<protein>
    <recommendedName>
        <fullName evidence="4">Cell division protein ZapB</fullName>
    </recommendedName>
</protein>
<feature type="coiled-coil region" evidence="1">
    <location>
        <begin position="4"/>
        <end position="73"/>
    </location>
</feature>
<accession>A0A6L2R4F1</accession>
<reference evidence="2 3" key="1">
    <citation type="journal article" date="2020" name="ISME J.">
        <title>Parallel Reductive Genome Evolution in Desulfovibrio Ectosymbionts Independently Acquired by Trichonympha Protists in the Termite Gut.</title>
        <authorList>
            <person name="Takeuchi M."/>
            <person name="Kuwahara H."/>
            <person name="Murakami T."/>
            <person name="Takahashi K."/>
            <person name="Kajitani R."/>
            <person name="Toyoda A."/>
            <person name="Itoh T."/>
            <person name="Ohkuma M."/>
            <person name="Hongoh Y."/>
        </authorList>
    </citation>
    <scope>NUCLEOTIDE SEQUENCE [LARGE SCALE GENOMIC DNA]</scope>
    <source>
        <strain evidence="2">ZnDsv-02</strain>
    </source>
</reference>
<dbReference type="GO" id="GO:0005737">
    <property type="term" value="C:cytoplasm"/>
    <property type="evidence" value="ECO:0007669"/>
    <property type="project" value="InterPro"/>
</dbReference>
<keyword evidence="1" id="KW-0175">Coiled coil</keyword>
<evidence type="ECO:0000256" key="1">
    <source>
        <dbReference type="SAM" id="Coils"/>
    </source>
</evidence>